<gene>
    <name evidence="1" type="ORF">E2C01_014130</name>
</gene>
<keyword evidence="2" id="KW-1185">Reference proteome</keyword>
<sequence length="122" mass="13056">MFLHTSPPAPPTPAVTSHHITTTPCLALPCSHRYCHLTTTSITSRAHHTGSVTGPRSFLSGIGRSNWKSIDYIVSALAGIECQQLPAKISSSCDDAEAVVAFLLVYQKGQHKKMAVNTSLAK</sequence>
<evidence type="ECO:0000313" key="1">
    <source>
        <dbReference type="EMBL" id="MPC21154.1"/>
    </source>
</evidence>
<evidence type="ECO:0000313" key="2">
    <source>
        <dbReference type="Proteomes" id="UP000324222"/>
    </source>
</evidence>
<reference evidence="1 2" key="1">
    <citation type="submission" date="2019-05" db="EMBL/GenBank/DDBJ databases">
        <title>Another draft genome of Portunus trituberculatus and its Hox gene families provides insights of decapod evolution.</title>
        <authorList>
            <person name="Jeong J.-H."/>
            <person name="Song I."/>
            <person name="Kim S."/>
            <person name="Choi T."/>
            <person name="Kim D."/>
            <person name="Ryu S."/>
            <person name="Kim W."/>
        </authorList>
    </citation>
    <scope>NUCLEOTIDE SEQUENCE [LARGE SCALE GENOMIC DNA]</scope>
    <source>
        <tissue evidence="1">Muscle</tissue>
    </source>
</reference>
<proteinExistence type="predicted"/>
<dbReference type="AlphaFoldDB" id="A0A5B7DJ24"/>
<dbReference type="Proteomes" id="UP000324222">
    <property type="component" value="Unassembled WGS sequence"/>
</dbReference>
<organism evidence="1 2">
    <name type="scientific">Portunus trituberculatus</name>
    <name type="common">Swimming crab</name>
    <name type="synonym">Neptunus trituberculatus</name>
    <dbReference type="NCBI Taxonomy" id="210409"/>
    <lineage>
        <taxon>Eukaryota</taxon>
        <taxon>Metazoa</taxon>
        <taxon>Ecdysozoa</taxon>
        <taxon>Arthropoda</taxon>
        <taxon>Crustacea</taxon>
        <taxon>Multicrustacea</taxon>
        <taxon>Malacostraca</taxon>
        <taxon>Eumalacostraca</taxon>
        <taxon>Eucarida</taxon>
        <taxon>Decapoda</taxon>
        <taxon>Pleocyemata</taxon>
        <taxon>Brachyura</taxon>
        <taxon>Eubrachyura</taxon>
        <taxon>Portunoidea</taxon>
        <taxon>Portunidae</taxon>
        <taxon>Portuninae</taxon>
        <taxon>Portunus</taxon>
    </lineage>
</organism>
<dbReference type="EMBL" id="VSRR010000947">
    <property type="protein sequence ID" value="MPC21154.1"/>
    <property type="molecule type" value="Genomic_DNA"/>
</dbReference>
<comment type="caution">
    <text evidence="1">The sequence shown here is derived from an EMBL/GenBank/DDBJ whole genome shotgun (WGS) entry which is preliminary data.</text>
</comment>
<accession>A0A5B7DJ24</accession>
<name>A0A5B7DJ24_PORTR</name>
<protein>
    <submittedName>
        <fullName evidence="1">Uncharacterized protein</fullName>
    </submittedName>
</protein>